<dbReference type="InterPro" id="IPR050228">
    <property type="entry name" value="Carboxylesterase_BioH"/>
</dbReference>
<dbReference type="Proteomes" id="UP000598297">
    <property type="component" value="Unassembled WGS sequence"/>
</dbReference>
<proteinExistence type="predicted"/>
<feature type="domain" description="AB hydrolase-1" evidence="1">
    <location>
        <begin position="23"/>
        <end position="250"/>
    </location>
</feature>
<dbReference type="PANTHER" id="PTHR43194:SF2">
    <property type="entry name" value="PEROXISOMAL MEMBRANE PROTEIN LPX1"/>
    <property type="match status" value="1"/>
</dbReference>
<sequence length="264" mass="28220">MVVAARDGIRLPCRDWGGTGPSLLLLHGLAGHGGEWGVLARELTPRFRVVAVDQRGHGRADRRPGDMSRAAFVSDVVAVAGQLEMHRPVLVGQSLGGHTAMLTAAAHPDLVRGLVLVESGPGGENPRAAEELGAWLDSWPAPFPSRAAAVAFFGGGPVGEGWASGLEEHDGAWHPRFDRDVLVEALAENAQQSFEYAWRRVACPVLLVLARTSFLPQEAVDAMLRQRPATRATSVPGTGHDLHLERPDVLRGLIEEFMAGLGQP</sequence>
<dbReference type="Gene3D" id="3.40.50.1820">
    <property type="entry name" value="alpha/beta hydrolase"/>
    <property type="match status" value="1"/>
</dbReference>
<evidence type="ECO:0000259" key="1">
    <source>
        <dbReference type="Pfam" id="PF12697"/>
    </source>
</evidence>
<dbReference type="GO" id="GO:0016787">
    <property type="term" value="F:hydrolase activity"/>
    <property type="evidence" value="ECO:0007669"/>
    <property type="project" value="UniProtKB-KW"/>
</dbReference>
<dbReference type="PRINTS" id="PR00111">
    <property type="entry name" value="ABHYDROLASE"/>
</dbReference>
<comment type="caution">
    <text evidence="2">The sequence shown here is derived from an EMBL/GenBank/DDBJ whole genome shotgun (WGS) entry which is preliminary data.</text>
</comment>
<dbReference type="RefSeq" id="WP_161700680.1">
    <property type="nucleotide sequence ID" value="NZ_JAAAHS010000193.1"/>
</dbReference>
<dbReference type="SUPFAM" id="SSF53474">
    <property type="entry name" value="alpha/beta-Hydrolases"/>
    <property type="match status" value="1"/>
</dbReference>
<dbReference type="InterPro" id="IPR000073">
    <property type="entry name" value="AB_hydrolase_1"/>
</dbReference>
<keyword evidence="3" id="KW-1185">Reference proteome</keyword>
<dbReference type="PANTHER" id="PTHR43194">
    <property type="entry name" value="HYDROLASE ALPHA/BETA FOLD FAMILY"/>
    <property type="match status" value="1"/>
</dbReference>
<organism evidence="2 3">
    <name type="scientific">Streptomyces boluensis</name>
    <dbReference type="NCBI Taxonomy" id="1775135"/>
    <lineage>
        <taxon>Bacteria</taxon>
        <taxon>Bacillati</taxon>
        <taxon>Actinomycetota</taxon>
        <taxon>Actinomycetes</taxon>
        <taxon>Kitasatosporales</taxon>
        <taxon>Streptomycetaceae</taxon>
        <taxon>Streptomyces</taxon>
    </lineage>
</organism>
<name>A0A964XP08_9ACTN</name>
<evidence type="ECO:0000313" key="3">
    <source>
        <dbReference type="Proteomes" id="UP000598297"/>
    </source>
</evidence>
<accession>A0A964XP08</accession>
<gene>
    <name evidence="2" type="ORF">GUY60_22535</name>
</gene>
<dbReference type="EMBL" id="JAAAHS010000193">
    <property type="protein sequence ID" value="NBE54143.1"/>
    <property type="molecule type" value="Genomic_DNA"/>
</dbReference>
<dbReference type="OrthoDB" id="63519at2"/>
<dbReference type="Pfam" id="PF12697">
    <property type="entry name" value="Abhydrolase_6"/>
    <property type="match status" value="1"/>
</dbReference>
<protein>
    <submittedName>
        <fullName evidence="2">Alpha/beta fold hydrolase</fullName>
    </submittedName>
</protein>
<reference evidence="2" key="1">
    <citation type="submission" date="2020-01" db="EMBL/GenBank/DDBJ databases">
        <title>Whole-genome analyses of novel actinobacteria.</title>
        <authorList>
            <person name="Sahin N."/>
        </authorList>
    </citation>
    <scope>NUCLEOTIDE SEQUENCE</scope>
    <source>
        <strain evidence="2">YC537</strain>
    </source>
</reference>
<evidence type="ECO:0000313" key="2">
    <source>
        <dbReference type="EMBL" id="NBE54143.1"/>
    </source>
</evidence>
<dbReference type="AlphaFoldDB" id="A0A964XP08"/>
<keyword evidence="2" id="KW-0378">Hydrolase</keyword>
<dbReference type="InterPro" id="IPR029058">
    <property type="entry name" value="AB_hydrolase_fold"/>
</dbReference>